<dbReference type="Proteomes" id="UP000612808">
    <property type="component" value="Unassembled WGS sequence"/>
</dbReference>
<accession>A0A8J3JAV7</accession>
<protein>
    <submittedName>
        <fullName evidence="1">Uncharacterized protein</fullName>
    </submittedName>
</protein>
<evidence type="ECO:0000313" key="2">
    <source>
        <dbReference type="Proteomes" id="UP000612808"/>
    </source>
</evidence>
<comment type="caution">
    <text evidence="1">The sequence shown here is derived from an EMBL/GenBank/DDBJ whole genome shotgun (WGS) entry which is preliminary data.</text>
</comment>
<proteinExistence type="predicted"/>
<keyword evidence="2" id="KW-1185">Reference proteome</keyword>
<evidence type="ECO:0000313" key="1">
    <source>
        <dbReference type="EMBL" id="GID13344.1"/>
    </source>
</evidence>
<gene>
    <name evidence="1" type="ORF">Aru02nite_42330</name>
</gene>
<dbReference type="AlphaFoldDB" id="A0A8J3JAV7"/>
<name>A0A8J3JAV7_9ACTN</name>
<organism evidence="1 2">
    <name type="scientific">Actinocatenispora rupis</name>
    <dbReference type="NCBI Taxonomy" id="519421"/>
    <lineage>
        <taxon>Bacteria</taxon>
        <taxon>Bacillati</taxon>
        <taxon>Actinomycetota</taxon>
        <taxon>Actinomycetes</taxon>
        <taxon>Micromonosporales</taxon>
        <taxon>Micromonosporaceae</taxon>
        <taxon>Actinocatenispora</taxon>
    </lineage>
</organism>
<sequence length="45" mass="5445">MNTLVEKYRQRRTAHRRARAINRALERCPSQAMRDELLTIANRDY</sequence>
<dbReference type="EMBL" id="BOMB01000023">
    <property type="protein sequence ID" value="GID13344.1"/>
    <property type="molecule type" value="Genomic_DNA"/>
</dbReference>
<reference evidence="1" key="1">
    <citation type="submission" date="2021-01" db="EMBL/GenBank/DDBJ databases">
        <title>Whole genome shotgun sequence of Actinocatenispora rupis NBRC 107355.</title>
        <authorList>
            <person name="Komaki H."/>
            <person name="Tamura T."/>
        </authorList>
    </citation>
    <scope>NUCLEOTIDE SEQUENCE</scope>
    <source>
        <strain evidence="1">NBRC 107355</strain>
    </source>
</reference>
<dbReference type="RefSeq" id="WP_203660231.1">
    <property type="nucleotide sequence ID" value="NZ_BAAAZM010000007.1"/>
</dbReference>